<proteinExistence type="predicted"/>
<reference evidence="1" key="1">
    <citation type="submission" date="2021-06" db="EMBL/GenBank/DDBJ databases">
        <authorList>
            <person name="Ellington A.J."/>
            <person name="Bryan N.C."/>
            <person name="Christner B.C."/>
            <person name="Reisch C.R."/>
        </authorList>
    </citation>
    <scope>NUCLEOTIDE SEQUENCE</scope>
    <source>
        <strain evidence="1">L6-1</strain>
    </source>
</reference>
<protein>
    <submittedName>
        <fullName evidence="1">Uncharacterized protein</fullName>
    </submittedName>
</protein>
<keyword evidence="2" id="KW-1185">Reference proteome</keyword>
<organism evidence="1 2">
    <name type="scientific">Curtobacterium aetherium</name>
    <dbReference type="NCBI Taxonomy" id="2841594"/>
    <lineage>
        <taxon>Bacteria</taxon>
        <taxon>Bacillati</taxon>
        <taxon>Actinomycetota</taxon>
        <taxon>Actinomycetes</taxon>
        <taxon>Micrococcales</taxon>
        <taxon>Microbacteriaceae</taxon>
        <taxon>Curtobacterium</taxon>
    </lineage>
</organism>
<accession>A0ACD1E0U2</accession>
<name>A0ACD1E0U2_9MICO</name>
<evidence type="ECO:0000313" key="2">
    <source>
        <dbReference type="Proteomes" id="UP000681794"/>
    </source>
</evidence>
<dbReference type="Proteomes" id="UP000681794">
    <property type="component" value="Chromosome"/>
</dbReference>
<sequence length="409" mass="42312">MRRNTARPNPARHAAVLVAVVVGALVVPAVTAAPASATEYPTWQDVERAKGDEQAKRSEVSRVQAALRSAQAEAARRSQVALETSAAATQAEADLAEATRTATSLQAHAEQAAATARRAQTRAGRLAADLYRDGSTDQMTTRIATAGDPDQLLYQLGALDQLSTTWSSVMEDASVAAGTASSLHDQAARAEHERASLAAAAEPTAATAKSAQQRADSAVASTESHSDELYAQLAALRDSTAETQRRYEVGKAVAAQAAAQRAAARAAAEAAARRAASSAAPSSGGGTPSSPAPAGNAYPSTDGVPVDPAGAQAYARSALGSYGWGDDQFGCLVSLWKQESGWRANALNPSSGAYGIPQALPASKLAAAGADWRTNARTQVNWGLAYIKSSYGTPCGAWDHEMSVDPHWY</sequence>
<dbReference type="EMBL" id="CP076544">
    <property type="protein sequence ID" value="QWS32237.1"/>
    <property type="molecule type" value="Genomic_DNA"/>
</dbReference>
<evidence type="ECO:0000313" key="1">
    <source>
        <dbReference type="EMBL" id="QWS32237.1"/>
    </source>
</evidence>
<gene>
    <name evidence="1" type="ORF">KM842_07820</name>
</gene>